<dbReference type="SUPFAM" id="SSF54695">
    <property type="entry name" value="POZ domain"/>
    <property type="match status" value="1"/>
</dbReference>
<dbReference type="Pfam" id="PF00651">
    <property type="entry name" value="BTB"/>
    <property type="match status" value="1"/>
</dbReference>
<keyword evidence="5" id="KW-1185">Reference proteome</keyword>
<dbReference type="InterPro" id="IPR000210">
    <property type="entry name" value="BTB/POZ_dom"/>
</dbReference>
<reference evidence="5" key="1">
    <citation type="submission" date="2021-01" db="EMBL/GenBank/DDBJ databases">
        <title>Caligus Genome Assembly.</title>
        <authorList>
            <person name="Gallardo-Escarate C."/>
        </authorList>
    </citation>
    <scope>NUCLEOTIDE SEQUENCE [LARGE SCALE GENOMIC DNA]</scope>
</reference>
<evidence type="ECO:0000256" key="1">
    <source>
        <dbReference type="ARBA" id="ARBA00023242"/>
    </source>
</evidence>
<accession>A0A7T8KCU9</accession>
<dbReference type="PROSITE" id="PS50097">
    <property type="entry name" value="BTB"/>
    <property type="match status" value="1"/>
</dbReference>
<feature type="domain" description="BTB" evidence="3">
    <location>
        <begin position="32"/>
        <end position="97"/>
    </location>
</feature>
<dbReference type="PANTHER" id="PTHR23110">
    <property type="entry name" value="BTB DOMAIN TRANSCRIPTION FACTOR"/>
    <property type="match status" value="1"/>
</dbReference>
<name>A0A7T8KCU9_CALRO</name>
<dbReference type="GO" id="GO:0005634">
    <property type="term" value="C:nucleus"/>
    <property type="evidence" value="ECO:0007669"/>
    <property type="project" value="TreeGrafter"/>
</dbReference>
<gene>
    <name evidence="4" type="ORF">FKW44_006081</name>
</gene>
<dbReference type="EMBL" id="CP045893">
    <property type="protein sequence ID" value="QQP53563.1"/>
    <property type="molecule type" value="Genomic_DNA"/>
</dbReference>
<evidence type="ECO:0000313" key="5">
    <source>
        <dbReference type="Proteomes" id="UP000595437"/>
    </source>
</evidence>
<dbReference type="AlphaFoldDB" id="A0A7T8KCU9"/>
<organism evidence="4 5">
    <name type="scientific">Caligus rogercresseyi</name>
    <name type="common">Sea louse</name>
    <dbReference type="NCBI Taxonomy" id="217165"/>
    <lineage>
        <taxon>Eukaryota</taxon>
        <taxon>Metazoa</taxon>
        <taxon>Ecdysozoa</taxon>
        <taxon>Arthropoda</taxon>
        <taxon>Crustacea</taxon>
        <taxon>Multicrustacea</taxon>
        <taxon>Hexanauplia</taxon>
        <taxon>Copepoda</taxon>
        <taxon>Siphonostomatoida</taxon>
        <taxon>Caligidae</taxon>
        <taxon>Caligus</taxon>
    </lineage>
</organism>
<dbReference type="GO" id="GO:0006357">
    <property type="term" value="P:regulation of transcription by RNA polymerase II"/>
    <property type="evidence" value="ECO:0007669"/>
    <property type="project" value="TreeGrafter"/>
</dbReference>
<evidence type="ECO:0000256" key="2">
    <source>
        <dbReference type="SAM" id="MobiDB-lite"/>
    </source>
</evidence>
<evidence type="ECO:0000259" key="3">
    <source>
        <dbReference type="PROSITE" id="PS50097"/>
    </source>
</evidence>
<keyword evidence="1" id="KW-0539">Nucleus</keyword>
<feature type="region of interest" description="Disordered" evidence="2">
    <location>
        <begin position="122"/>
        <end position="213"/>
    </location>
</feature>
<dbReference type="InterPro" id="IPR011333">
    <property type="entry name" value="SKP1/BTB/POZ_sf"/>
</dbReference>
<protein>
    <submittedName>
        <fullName evidence="4">Broad-complex core protein isoform 6</fullName>
    </submittedName>
</protein>
<sequence>MDSSETLCLRWNEFESSIKQGFSELRNNENFFDVTLACGSDVIRAHRVILSACSSYFRSLLTSIPHSNPYLYLRGIELKHLESVLCFMYNGEVRVQHEDLDQFLLVAQELCVNGLVQEDSKISPPKEDEFASPSSFALRDRPSSPLPLASKRIRAPIREPPDDIILETNRGSLDEQPNNDDEDGNYMFINNYDNPGSDAMKNSDILNGSLENS</sequence>
<evidence type="ECO:0000313" key="4">
    <source>
        <dbReference type="EMBL" id="QQP53563.1"/>
    </source>
</evidence>
<proteinExistence type="predicted"/>
<dbReference type="InterPro" id="IPR051095">
    <property type="entry name" value="Dros_DevTransReg"/>
</dbReference>
<dbReference type="PANTHER" id="PTHR23110:SF98">
    <property type="entry name" value="PRE-LOLA-G, ISOFORM C-RELATED"/>
    <property type="match status" value="1"/>
</dbReference>
<dbReference type="OrthoDB" id="10261408at2759"/>
<dbReference type="Proteomes" id="UP000595437">
    <property type="component" value="Chromosome 4"/>
</dbReference>
<feature type="compositionally biased region" description="Polar residues" evidence="2">
    <location>
        <begin position="204"/>
        <end position="213"/>
    </location>
</feature>
<dbReference type="SMART" id="SM00225">
    <property type="entry name" value="BTB"/>
    <property type="match status" value="1"/>
</dbReference>
<dbReference type="CDD" id="cd18315">
    <property type="entry name" value="BTB_POZ_BAB-like"/>
    <property type="match status" value="1"/>
</dbReference>
<dbReference type="Gene3D" id="3.30.710.10">
    <property type="entry name" value="Potassium Channel Kv1.1, Chain A"/>
    <property type="match status" value="1"/>
</dbReference>